<keyword evidence="1" id="KW-1133">Transmembrane helix</keyword>
<gene>
    <name evidence="2" type="ORF">SDC9_163436</name>
</gene>
<name>A0A645FNS9_9ZZZZ</name>
<proteinExistence type="predicted"/>
<comment type="caution">
    <text evidence="2">The sequence shown here is derived from an EMBL/GenBank/DDBJ whole genome shotgun (WGS) entry which is preliminary data.</text>
</comment>
<reference evidence="2" key="1">
    <citation type="submission" date="2019-08" db="EMBL/GenBank/DDBJ databases">
        <authorList>
            <person name="Kucharzyk K."/>
            <person name="Murdoch R.W."/>
            <person name="Higgins S."/>
            <person name="Loffler F."/>
        </authorList>
    </citation>
    <scope>NUCLEOTIDE SEQUENCE</scope>
</reference>
<accession>A0A645FNS9</accession>
<evidence type="ECO:0000313" key="2">
    <source>
        <dbReference type="EMBL" id="MPN16098.1"/>
    </source>
</evidence>
<protein>
    <submittedName>
        <fullName evidence="2">Uncharacterized protein</fullName>
    </submittedName>
</protein>
<dbReference type="AlphaFoldDB" id="A0A645FNS9"/>
<keyword evidence="1" id="KW-0812">Transmembrane</keyword>
<sequence length="40" mass="4123">MKSESCSYFPPPEVSVAVGAGVDVFPVLAVAVVDLLADSR</sequence>
<keyword evidence="1" id="KW-0472">Membrane</keyword>
<organism evidence="2">
    <name type="scientific">bioreactor metagenome</name>
    <dbReference type="NCBI Taxonomy" id="1076179"/>
    <lineage>
        <taxon>unclassified sequences</taxon>
        <taxon>metagenomes</taxon>
        <taxon>ecological metagenomes</taxon>
    </lineage>
</organism>
<evidence type="ECO:0000256" key="1">
    <source>
        <dbReference type="SAM" id="Phobius"/>
    </source>
</evidence>
<feature type="transmembrane region" description="Helical" evidence="1">
    <location>
        <begin position="16"/>
        <end position="37"/>
    </location>
</feature>
<dbReference type="EMBL" id="VSSQ01063000">
    <property type="protein sequence ID" value="MPN16098.1"/>
    <property type="molecule type" value="Genomic_DNA"/>
</dbReference>